<dbReference type="InterPro" id="IPR037126">
    <property type="entry name" value="PdaC/RsiV-like_sf"/>
</dbReference>
<proteinExistence type="predicted"/>
<comment type="caution">
    <text evidence="3">The sequence shown here is derived from an EMBL/GenBank/DDBJ whole genome shotgun (WGS) entry which is preliminary data.</text>
</comment>
<dbReference type="OrthoDB" id="5637at2"/>
<dbReference type="EMBL" id="JPVQ01000012">
    <property type="protein sequence ID" value="KGR90936.1"/>
    <property type="molecule type" value="Genomic_DNA"/>
</dbReference>
<name>A0A0A3J1Y0_9BACL</name>
<dbReference type="AlphaFoldDB" id="A0A0A3J1Y0"/>
<dbReference type="Pfam" id="PF11738">
    <property type="entry name" value="DUF3298"/>
    <property type="match status" value="1"/>
</dbReference>
<dbReference type="Pfam" id="PF13739">
    <property type="entry name" value="PdaC"/>
    <property type="match status" value="1"/>
</dbReference>
<evidence type="ECO:0008006" key="5">
    <source>
        <dbReference type="Google" id="ProtNLM"/>
    </source>
</evidence>
<reference evidence="3 4" key="1">
    <citation type="submission" date="2014-02" db="EMBL/GenBank/DDBJ databases">
        <title>Draft genome sequence of Lysinibacillus massiliensis CCUG 49529.</title>
        <authorList>
            <person name="Zhang F."/>
            <person name="Wang G."/>
            <person name="Zhang L."/>
        </authorList>
    </citation>
    <scope>NUCLEOTIDE SEQUENCE [LARGE SCALE GENOMIC DNA]</scope>
    <source>
        <strain evidence="3 4">CCUG 49529</strain>
    </source>
</reference>
<accession>A0A0A3J1Y0</accession>
<dbReference type="Proteomes" id="UP000030595">
    <property type="component" value="Unassembled WGS sequence"/>
</dbReference>
<evidence type="ECO:0000313" key="3">
    <source>
        <dbReference type="EMBL" id="KGR90936.1"/>
    </source>
</evidence>
<evidence type="ECO:0000259" key="1">
    <source>
        <dbReference type="Pfam" id="PF11738"/>
    </source>
</evidence>
<dbReference type="eggNOG" id="COG5513">
    <property type="taxonomic scope" value="Bacteria"/>
</dbReference>
<evidence type="ECO:0000259" key="2">
    <source>
        <dbReference type="Pfam" id="PF13739"/>
    </source>
</evidence>
<dbReference type="InterPro" id="IPR021729">
    <property type="entry name" value="DUF3298"/>
</dbReference>
<sequence length="231" mass="26612">MKNLSRLLMMIILFGMGSHLFTFNVGASEVSSAKVITENYKEAFLKYPQVTGLKNSEGQKKINGVLHEHIQSSYKAYLKLMEEMENYKKGVDCKKQAPICEYSYSTYYDVKYNQDGRVSILFYDATYSGGAHGLEGVTTYNFNLKTGKKYSLDDLVSDQSKYIDITDYVRKYMREHQEIFFDEGILKDFLVNKDTQFYFTDEGIDLIFQQYEVAPYAVGHPTISIPSSLFE</sequence>
<protein>
    <recommendedName>
        <fullName evidence="5">DUF3298 domain-containing protein</fullName>
    </recommendedName>
</protein>
<dbReference type="InterPro" id="IPR025303">
    <property type="entry name" value="PdaC"/>
</dbReference>
<gene>
    <name evidence="3" type="ORF">CD30_08560</name>
</gene>
<feature type="domain" description="DUF3298" evidence="1">
    <location>
        <begin position="153"/>
        <end position="227"/>
    </location>
</feature>
<dbReference type="RefSeq" id="WP_036175170.1">
    <property type="nucleotide sequence ID" value="NZ_AVCZ01000012.1"/>
</dbReference>
<organism evidence="3 4">
    <name type="scientific">Ureibacillus massiliensis 4400831 = CIP 108448 = CCUG 49529</name>
    <dbReference type="NCBI Taxonomy" id="1211035"/>
    <lineage>
        <taxon>Bacteria</taxon>
        <taxon>Bacillati</taxon>
        <taxon>Bacillota</taxon>
        <taxon>Bacilli</taxon>
        <taxon>Bacillales</taxon>
        <taxon>Caryophanaceae</taxon>
        <taxon>Ureibacillus</taxon>
    </lineage>
</organism>
<feature type="domain" description="Deacetylase PdaC" evidence="2">
    <location>
        <begin position="39"/>
        <end position="134"/>
    </location>
</feature>
<dbReference type="Gene3D" id="3.90.640.20">
    <property type="entry name" value="Heat-shock cognate protein, ATPase"/>
    <property type="match status" value="1"/>
</dbReference>
<evidence type="ECO:0000313" key="4">
    <source>
        <dbReference type="Proteomes" id="UP000030595"/>
    </source>
</evidence>
<keyword evidence="4" id="KW-1185">Reference proteome</keyword>
<dbReference type="Gene3D" id="3.30.565.40">
    <property type="entry name" value="Fervidobacterium nodosum Rt17-B1 like"/>
    <property type="match status" value="1"/>
</dbReference>